<dbReference type="EMBL" id="OC929776">
    <property type="protein sequence ID" value="CAD7658423.1"/>
    <property type="molecule type" value="Genomic_DNA"/>
</dbReference>
<proteinExistence type="predicted"/>
<reference evidence="1" key="1">
    <citation type="submission" date="2020-11" db="EMBL/GenBank/DDBJ databases">
        <authorList>
            <person name="Tran Van P."/>
        </authorList>
    </citation>
    <scope>NUCLEOTIDE SEQUENCE</scope>
</reference>
<dbReference type="AlphaFoldDB" id="A0A7R9MFT7"/>
<protein>
    <submittedName>
        <fullName evidence="1">Uncharacterized protein</fullName>
    </submittedName>
</protein>
<evidence type="ECO:0000313" key="1">
    <source>
        <dbReference type="EMBL" id="CAD7658423.1"/>
    </source>
</evidence>
<gene>
    <name evidence="1" type="ORF">ONB1V03_LOCUS15044</name>
</gene>
<dbReference type="OrthoDB" id="6365769at2759"/>
<name>A0A7R9MFT7_9ACAR</name>
<accession>A0A7R9MFT7</accession>
<sequence length="183" mass="20370">MKMSMTLKYITTFSLFFCYFFYGVNFYVVGPTLIELSALFSTTIEKICFIYTVRSAGITVGSLRLASIYCPTSDGERAQVRPPANTNIDPIVLVTWNWCSVTFTFHLPRNAYMEAYTDEKPAPSMIFPVHIITTDVLAQNMRINMPDTIITITSGLSFMARGMDSPRPTVKAAADADVTRAAA</sequence>
<evidence type="ECO:0000313" key="2">
    <source>
        <dbReference type="Proteomes" id="UP000728032"/>
    </source>
</evidence>
<keyword evidence="2" id="KW-1185">Reference proteome</keyword>
<organism evidence="1">
    <name type="scientific">Oppiella nova</name>
    <dbReference type="NCBI Taxonomy" id="334625"/>
    <lineage>
        <taxon>Eukaryota</taxon>
        <taxon>Metazoa</taxon>
        <taxon>Ecdysozoa</taxon>
        <taxon>Arthropoda</taxon>
        <taxon>Chelicerata</taxon>
        <taxon>Arachnida</taxon>
        <taxon>Acari</taxon>
        <taxon>Acariformes</taxon>
        <taxon>Sarcoptiformes</taxon>
        <taxon>Oribatida</taxon>
        <taxon>Brachypylina</taxon>
        <taxon>Oppioidea</taxon>
        <taxon>Oppiidae</taxon>
        <taxon>Oppiella</taxon>
    </lineage>
</organism>
<dbReference type="Proteomes" id="UP000728032">
    <property type="component" value="Unassembled WGS sequence"/>
</dbReference>
<dbReference type="EMBL" id="CAJPVJ010014951">
    <property type="protein sequence ID" value="CAG2175609.1"/>
    <property type="molecule type" value="Genomic_DNA"/>
</dbReference>